<dbReference type="AlphaFoldDB" id="A0A9Q0GFD0"/>
<evidence type="ECO:0000256" key="2">
    <source>
        <dbReference type="ARBA" id="ARBA00022679"/>
    </source>
</evidence>
<feature type="domain" description="Formiminotransferase C-terminal subdomain" evidence="3">
    <location>
        <begin position="225"/>
        <end position="315"/>
    </location>
</feature>
<dbReference type="PANTHER" id="PTHR12234">
    <property type="entry name" value="FORMIMINOTRANSFERASE-CYCLODEAMINASE"/>
    <property type="match status" value="1"/>
</dbReference>
<sequence>MHRRREEMDMNSTFKNNKKAADYSRLLCCKLYISESRNLTALDSIERAARLDPETVIVKRFEDRAYNRVRYTLVSYVVVDSTGSAIYSPLHQTVLAMAEAAYGAVNLEFHSGTHPRLGVVDDIAFHPLAMASIDEAAWLAKAVAADIGSRFQVPVFLYDAAHPTGIALDTIRRELDYYRPNFMGNQWAGWSMPEVLPINPDEGPTSVSRARGISMIGARPWISPYNIPIISTDVSVARRIARMVSARGGGLPTVQTLGLVHGDDSMEIACNLLEPNRVGADRVQARVEMLAAQEGVDVEKGYFTDLSPEMIVERFMSVMSDGRL</sequence>
<keyword evidence="2" id="KW-0808">Transferase</keyword>
<dbReference type="OrthoDB" id="48036at2759"/>
<evidence type="ECO:0000259" key="4">
    <source>
        <dbReference type="SMART" id="SM01222"/>
    </source>
</evidence>
<name>A0A9Q0GFD0_9ROSI</name>
<accession>A0A9Q0GFD0</accession>
<dbReference type="SMART" id="SM01222">
    <property type="entry name" value="FTCD_N"/>
    <property type="match status" value="1"/>
</dbReference>
<dbReference type="PANTHER" id="PTHR12234:SF5">
    <property type="entry name" value="PUTATIVE, EXPRESSED-RELATED"/>
    <property type="match status" value="1"/>
</dbReference>
<dbReference type="Gene3D" id="3.30.990.10">
    <property type="entry name" value="Formiminotransferase, N-terminal subdomain"/>
    <property type="match status" value="1"/>
</dbReference>
<dbReference type="InterPro" id="IPR037070">
    <property type="entry name" value="Formiminotransferase_C_sf"/>
</dbReference>
<keyword evidence="6" id="KW-1185">Reference proteome</keyword>
<dbReference type="GO" id="GO:0005542">
    <property type="term" value="F:folic acid binding"/>
    <property type="evidence" value="ECO:0007669"/>
    <property type="project" value="InterPro"/>
</dbReference>
<comment type="caution">
    <text evidence="5">The sequence shown here is derived from an EMBL/GenBank/DDBJ whole genome shotgun (WGS) entry which is preliminary data.</text>
</comment>
<dbReference type="Gene3D" id="3.30.70.670">
    <property type="entry name" value="Formiminotransferase, C-terminal subdomain"/>
    <property type="match status" value="1"/>
</dbReference>
<evidence type="ECO:0000313" key="6">
    <source>
        <dbReference type="Proteomes" id="UP001141552"/>
    </source>
</evidence>
<dbReference type="InterPro" id="IPR013802">
    <property type="entry name" value="Formiminotransferase_C"/>
</dbReference>
<dbReference type="Proteomes" id="UP001141552">
    <property type="component" value="Unassembled WGS sequence"/>
</dbReference>
<evidence type="ECO:0000313" key="5">
    <source>
        <dbReference type="EMBL" id="KAJ4849199.1"/>
    </source>
</evidence>
<dbReference type="SUPFAM" id="SSF55116">
    <property type="entry name" value="Formiminotransferase domain of formiminotransferase-cyclodeaminase"/>
    <property type="match status" value="2"/>
</dbReference>
<dbReference type="InterPro" id="IPR022384">
    <property type="entry name" value="FormiminoTrfase_cat_dom_sf"/>
</dbReference>
<protein>
    <recommendedName>
        <fullName evidence="1">glutamate formimidoyltransferase</fullName>
        <ecNumber evidence="1">2.1.2.5</ecNumber>
    </recommendedName>
</protein>
<dbReference type="EMBL" id="JAKUCV010000674">
    <property type="protein sequence ID" value="KAJ4849199.1"/>
    <property type="molecule type" value="Genomic_DNA"/>
</dbReference>
<evidence type="ECO:0000256" key="1">
    <source>
        <dbReference type="ARBA" id="ARBA00012252"/>
    </source>
</evidence>
<gene>
    <name evidence="5" type="ORF">Tsubulata_037084</name>
</gene>
<dbReference type="GO" id="GO:0030409">
    <property type="term" value="F:glutamate formimidoyltransferase activity"/>
    <property type="evidence" value="ECO:0007669"/>
    <property type="project" value="UniProtKB-EC"/>
</dbReference>
<dbReference type="InterPro" id="IPR012886">
    <property type="entry name" value="Formiminotransferase_N"/>
</dbReference>
<reference evidence="5" key="2">
    <citation type="journal article" date="2023" name="Plants (Basel)">
        <title>Annotation of the Turnera subulata (Passifloraceae) Draft Genome Reveals the S-Locus Evolved after the Divergence of Turneroideae from Passifloroideae in a Stepwise Manner.</title>
        <authorList>
            <person name="Henning P.M."/>
            <person name="Roalson E.H."/>
            <person name="Mir W."/>
            <person name="McCubbin A.G."/>
            <person name="Shore J.S."/>
        </authorList>
    </citation>
    <scope>NUCLEOTIDE SEQUENCE</scope>
    <source>
        <strain evidence="5">F60SS</strain>
    </source>
</reference>
<dbReference type="EC" id="2.1.2.5" evidence="1"/>
<dbReference type="Pfam" id="PF07837">
    <property type="entry name" value="FTCD_N"/>
    <property type="match status" value="1"/>
</dbReference>
<feature type="domain" description="Formiminotransferase N-terminal subdomain" evidence="4">
    <location>
        <begin position="25"/>
        <end position="220"/>
    </location>
</feature>
<dbReference type="InterPro" id="IPR037064">
    <property type="entry name" value="Formiminotransferase_N_sf"/>
</dbReference>
<proteinExistence type="predicted"/>
<reference evidence="5" key="1">
    <citation type="submission" date="2022-02" db="EMBL/GenBank/DDBJ databases">
        <authorList>
            <person name="Henning P.M."/>
            <person name="McCubbin A.G."/>
            <person name="Shore J.S."/>
        </authorList>
    </citation>
    <scope>NUCLEOTIDE SEQUENCE</scope>
    <source>
        <strain evidence="5">F60SS</strain>
        <tissue evidence="5">Leaves</tissue>
    </source>
</reference>
<dbReference type="InterPro" id="IPR051623">
    <property type="entry name" value="FTCD"/>
</dbReference>
<evidence type="ECO:0000259" key="3">
    <source>
        <dbReference type="SMART" id="SM01221"/>
    </source>
</evidence>
<dbReference type="SMART" id="SM01221">
    <property type="entry name" value="FTCD"/>
    <property type="match status" value="1"/>
</dbReference>
<organism evidence="5 6">
    <name type="scientific">Turnera subulata</name>
    <dbReference type="NCBI Taxonomy" id="218843"/>
    <lineage>
        <taxon>Eukaryota</taxon>
        <taxon>Viridiplantae</taxon>
        <taxon>Streptophyta</taxon>
        <taxon>Embryophyta</taxon>
        <taxon>Tracheophyta</taxon>
        <taxon>Spermatophyta</taxon>
        <taxon>Magnoliopsida</taxon>
        <taxon>eudicotyledons</taxon>
        <taxon>Gunneridae</taxon>
        <taxon>Pentapetalae</taxon>
        <taxon>rosids</taxon>
        <taxon>fabids</taxon>
        <taxon>Malpighiales</taxon>
        <taxon>Passifloraceae</taxon>
        <taxon>Turnera</taxon>
    </lineage>
</organism>